<dbReference type="PANTHER" id="PTHR35007">
    <property type="entry name" value="INTEGRAL MEMBRANE PROTEIN-RELATED"/>
    <property type="match status" value="1"/>
</dbReference>
<evidence type="ECO:0000256" key="4">
    <source>
        <dbReference type="ARBA" id="ARBA00022989"/>
    </source>
</evidence>
<reference evidence="9 10" key="1">
    <citation type="submission" date="2016-10" db="EMBL/GenBank/DDBJ databases">
        <authorList>
            <person name="de Groot N.N."/>
        </authorList>
    </citation>
    <scope>NUCLEOTIDE SEQUENCE [LARGE SCALE GENOMIC DNA]</scope>
    <source>
        <strain evidence="9 10">DSM 44908</strain>
    </source>
</reference>
<organism evidence="9 10">
    <name type="scientific">Rhodococcoides kroppenstedtii</name>
    <dbReference type="NCBI Taxonomy" id="293050"/>
    <lineage>
        <taxon>Bacteria</taxon>
        <taxon>Bacillati</taxon>
        <taxon>Actinomycetota</taxon>
        <taxon>Actinomycetes</taxon>
        <taxon>Mycobacteriales</taxon>
        <taxon>Nocardiaceae</taxon>
        <taxon>Rhodococcoides</taxon>
    </lineage>
</organism>
<evidence type="ECO:0000313" key="9">
    <source>
        <dbReference type="EMBL" id="SFA43940.1"/>
    </source>
</evidence>
<evidence type="ECO:0000256" key="2">
    <source>
        <dbReference type="ARBA" id="ARBA00022475"/>
    </source>
</evidence>
<keyword evidence="4 6" id="KW-1133">Transmembrane helix</keyword>
<dbReference type="AlphaFoldDB" id="A0A1I0SWP2"/>
<dbReference type="EMBL" id="JABUKG010000011">
    <property type="protein sequence ID" value="MBY6321496.1"/>
    <property type="molecule type" value="Genomic_DNA"/>
</dbReference>
<evidence type="ECO:0000259" key="7">
    <source>
        <dbReference type="Pfam" id="PF00482"/>
    </source>
</evidence>
<feature type="transmembrane region" description="Helical" evidence="6">
    <location>
        <begin position="197"/>
        <end position="220"/>
    </location>
</feature>
<keyword evidence="11" id="KW-1185">Reference proteome</keyword>
<evidence type="ECO:0000256" key="5">
    <source>
        <dbReference type="ARBA" id="ARBA00023136"/>
    </source>
</evidence>
<accession>A0A1I0SWP2</accession>
<dbReference type="GO" id="GO:0005886">
    <property type="term" value="C:plasma membrane"/>
    <property type="evidence" value="ECO:0007669"/>
    <property type="project" value="UniProtKB-SubCell"/>
</dbReference>
<comment type="subcellular location">
    <subcellularLocation>
        <location evidence="1">Cell membrane</location>
        <topology evidence="1">Multi-pass membrane protein</topology>
    </subcellularLocation>
</comment>
<evidence type="ECO:0000256" key="1">
    <source>
        <dbReference type="ARBA" id="ARBA00004651"/>
    </source>
</evidence>
<protein>
    <submittedName>
        <fullName evidence="9">Tight adherence protein B</fullName>
    </submittedName>
    <submittedName>
        <fullName evidence="8">Type II secretion system F family protein</fullName>
    </submittedName>
</protein>
<keyword evidence="3 6" id="KW-0812">Transmembrane</keyword>
<feature type="transmembrane region" description="Helical" evidence="6">
    <location>
        <begin position="37"/>
        <end position="70"/>
    </location>
</feature>
<feature type="transmembrane region" description="Helical" evidence="6">
    <location>
        <begin position="232"/>
        <end position="251"/>
    </location>
</feature>
<evidence type="ECO:0000313" key="10">
    <source>
        <dbReference type="Proteomes" id="UP000182054"/>
    </source>
</evidence>
<reference evidence="8 11" key="2">
    <citation type="submission" date="2020-06" db="EMBL/GenBank/DDBJ databases">
        <title>Taxonomy, biology and ecology of Rhodococcus bacteria occurring in California pistachio and other woody hosts as revealed by genome sequence analyses.</title>
        <authorList>
            <person name="Gai Y."/>
            <person name="Riely B."/>
        </authorList>
    </citation>
    <scope>NUCLEOTIDE SEQUENCE [LARGE SCALE GENOMIC DNA]</scope>
    <source>
        <strain evidence="8 11">BP-284</strain>
    </source>
</reference>
<feature type="domain" description="Type II secretion system protein GspF" evidence="7">
    <location>
        <begin position="93"/>
        <end position="215"/>
    </location>
</feature>
<gene>
    <name evidence="8" type="ORF">HQ605_11730</name>
    <name evidence="9" type="ORF">SAMN05444374_10315</name>
</gene>
<dbReference type="Pfam" id="PF00482">
    <property type="entry name" value="T2SSF"/>
    <property type="match status" value="1"/>
</dbReference>
<dbReference type="GeneID" id="85487780"/>
<keyword evidence="5 6" id="KW-0472">Membrane</keyword>
<dbReference type="Proteomes" id="UP000182054">
    <property type="component" value="Unassembled WGS sequence"/>
</dbReference>
<evidence type="ECO:0000256" key="3">
    <source>
        <dbReference type="ARBA" id="ARBA00022692"/>
    </source>
</evidence>
<evidence type="ECO:0000313" key="8">
    <source>
        <dbReference type="EMBL" id="MBY6321496.1"/>
    </source>
</evidence>
<dbReference type="RefSeq" id="WP_068103975.1">
    <property type="nucleotide sequence ID" value="NZ_FOJN01000003.1"/>
</dbReference>
<proteinExistence type="predicted"/>
<keyword evidence="2" id="KW-1003">Cell membrane</keyword>
<evidence type="ECO:0000313" key="11">
    <source>
        <dbReference type="Proteomes" id="UP001520140"/>
    </source>
</evidence>
<dbReference type="EMBL" id="FOJN01000003">
    <property type="protein sequence ID" value="SFA43940.1"/>
    <property type="molecule type" value="Genomic_DNA"/>
</dbReference>
<evidence type="ECO:0000256" key="6">
    <source>
        <dbReference type="SAM" id="Phobius"/>
    </source>
</evidence>
<dbReference type="Proteomes" id="UP001520140">
    <property type="component" value="Unassembled WGS sequence"/>
</dbReference>
<dbReference type="PANTHER" id="PTHR35007:SF4">
    <property type="entry name" value="CONSERVED TRANSMEMBRANE PROTEIN-RELATED"/>
    <property type="match status" value="1"/>
</dbReference>
<name>A0A1I0SWP2_9NOCA</name>
<dbReference type="InterPro" id="IPR018076">
    <property type="entry name" value="T2SS_GspF_dom"/>
</dbReference>
<dbReference type="OrthoDB" id="3712305at2"/>
<sequence>MSLLVLAAALLVWPSRPPRRRVVHGPRRVVRIGSGRLPVIAAAAVVLATVLALGPAPAIAVTVVTATVFLRRRATTRRRADRAVTAALVGGVDTMVAELAVGADPAAACRAVARDHPGEVGSRFAAAAAHSELGGALSTGLTGAGEQGDSRLDWTRMASAWVICERHGLAPAVVLRSVRDDLDARVRFGRRTEASTAGARATATVLSVLPVLGIALGQAMGAAPLAVLSGDGAGGVLGVVGVTLVCAGLLWTDRIVAGVVR</sequence>